<evidence type="ECO:0000313" key="4">
    <source>
        <dbReference type="EMBL" id="ESA15573.1"/>
    </source>
</evidence>
<reference evidence="4" key="1">
    <citation type="submission" date="2013-07" db="EMBL/GenBank/DDBJ databases">
        <title>The genome of an arbuscular mycorrhizal fungus provides insights into the evolution of the oldest plant symbiosis.</title>
        <authorList>
            <consortium name="DOE Joint Genome Institute"/>
            <person name="Tisserant E."/>
            <person name="Malbreil M."/>
            <person name="Kuo A."/>
            <person name="Kohler A."/>
            <person name="Symeonidi A."/>
            <person name="Balestrini R."/>
            <person name="Charron P."/>
            <person name="Duensing N."/>
            <person name="Frei-dit-Frey N."/>
            <person name="Gianinazzi-Pearson V."/>
            <person name="Gilbert B."/>
            <person name="Handa Y."/>
            <person name="Hijri M."/>
            <person name="Kaul R."/>
            <person name="Kawaguchi M."/>
            <person name="Krajinski F."/>
            <person name="Lammers P."/>
            <person name="Lapierre D."/>
            <person name="Masclaux F.G."/>
            <person name="Murat C."/>
            <person name="Morin E."/>
            <person name="Ndikumana S."/>
            <person name="Pagni M."/>
            <person name="Petitpierre D."/>
            <person name="Requena N."/>
            <person name="Rosikiewicz P."/>
            <person name="Riley R."/>
            <person name="Saito K."/>
            <person name="San Clemente H."/>
            <person name="Shapiro H."/>
            <person name="van Tuinen D."/>
            <person name="Becard G."/>
            <person name="Bonfante P."/>
            <person name="Paszkowski U."/>
            <person name="Shachar-Hill Y."/>
            <person name="Young J.P."/>
            <person name="Sanders I.R."/>
            <person name="Henrissat B."/>
            <person name="Rensing S.A."/>
            <person name="Grigoriev I.V."/>
            <person name="Corradi N."/>
            <person name="Roux C."/>
            <person name="Martin F."/>
        </authorList>
    </citation>
    <scope>NUCLEOTIDE SEQUENCE</scope>
    <source>
        <strain evidence="4">DAOM 197198</strain>
    </source>
</reference>
<feature type="signal peptide" evidence="3">
    <location>
        <begin position="1"/>
        <end position="24"/>
    </location>
</feature>
<evidence type="ECO:0000256" key="1">
    <source>
        <dbReference type="ARBA" id="ARBA00022441"/>
    </source>
</evidence>
<dbReference type="SUPFAM" id="SSF117281">
    <property type="entry name" value="Kelch motif"/>
    <property type="match status" value="1"/>
</dbReference>
<dbReference type="InterPro" id="IPR015915">
    <property type="entry name" value="Kelch-typ_b-propeller"/>
</dbReference>
<dbReference type="EMBL" id="KI281878">
    <property type="protein sequence ID" value="ESA15573.1"/>
    <property type="molecule type" value="Genomic_DNA"/>
</dbReference>
<dbReference type="PANTHER" id="PTHR46093">
    <property type="entry name" value="ACYL-COA-BINDING DOMAIN-CONTAINING PROTEIN 5"/>
    <property type="match status" value="1"/>
</dbReference>
<protein>
    <recommendedName>
        <fullName evidence="5">Galactose oxidase</fullName>
    </recommendedName>
</protein>
<sequence length="216" mass="24414">MLKNSLANFTLLWMLLQVLVEVNCQMTPFKPSALNCHTATFIDNKLYIMSGWSTNLFKSVKEFFYLDVSVPFNTQELSWQDLSNINMVPPHGFATSAKGGVNNDTLFLYGGETLTNQAMELVYTFDPHHIIWNPQKITGISTIRKSRITGVMGYNGKFYLWGGITYETILNDMLILDTISLNWEKGSLVNAPTPRIFYGATLLPNNKIIYIGKPVV</sequence>
<name>U9UAJ5_RHIID</name>
<dbReference type="Pfam" id="PF24681">
    <property type="entry name" value="Kelch_KLHDC2_KLHL20_DRC7"/>
    <property type="match status" value="1"/>
</dbReference>
<evidence type="ECO:0000256" key="2">
    <source>
        <dbReference type="ARBA" id="ARBA00022737"/>
    </source>
</evidence>
<keyword evidence="1" id="KW-0880">Kelch repeat</keyword>
<evidence type="ECO:0000256" key="3">
    <source>
        <dbReference type="SAM" id="SignalP"/>
    </source>
</evidence>
<dbReference type="Gene3D" id="2.120.10.80">
    <property type="entry name" value="Kelch-type beta propeller"/>
    <property type="match status" value="1"/>
</dbReference>
<keyword evidence="3" id="KW-0732">Signal</keyword>
<feature type="chain" id="PRO_5004691210" description="Galactose oxidase" evidence="3">
    <location>
        <begin position="25"/>
        <end position="216"/>
    </location>
</feature>
<organism evidence="4">
    <name type="scientific">Rhizophagus irregularis (strain DAOM 181602 / DAOM 197198 / MUCL 43194)</name>
    <name type="common">Arbuscular mycorrhizal fungus</name>
    <name type="synonym">Glomus intraradices</name>
    <dbReference type="NCBI Taxonomy" id="747089"/>
    <lineage>
        <taxon>Eukaryota</taxon>
        <taxon>Fungi</taxon>
        <taxon>Fungi incertae sedis</taxon>
        <taxon>Mucoromycota</taxon>
        <taxon>Glomeromycotina</taxon>
        <taxon>Glomeromycetes</taxon>
        <taxon>Glomerales</taxon>
        <taxon>Glomeraceae</taxon>
        <taxon>Rhizophagus</taxon>
    </lineage>
</organism>
<accession>U9UAJ5</accession>
<dbReference type="PANTHER" id="PTHR46093:SF18">
    <property type="entry name" value="FIBRONECTIN TYPE-III DOMAIN-CONTAINING PROTEIN"/>
    <property type="match status" value="1"/>
</dbReference>
<proteinExistence type="predicted"/>
<dbReference type="AlphaFoldDB" id="U9UAJ5"/>
<dbReference type="HOGENOM" id="CLU_019030_4_0_1"/>
<gene>
    <name evidence="4" type="ORF">GLOINDRAFT_23754</name>
</gene>
<evidence type="ECO:0008006" key="5">
    <source>
        <dbReference type="Google" id="ProtNLM"/>
    </source>
</evidence>
<keyword evidence="2" id="KW-0677">Repeat</keyword>